<accession>A0ABS1E488</accession>
<proteinExistence type="predicted"/>
<organism evidence="1 2">
    <name type="scientific">Halorhodospira neutriphila</name>
    <dbReference type="NCBI Taxonomy" id="168379"/>
    <lineage>
        <taxon>Bacteria</taxon>
        <taxon>Pseudomonadati</taxon>
        <taxon>Pseudomonadota</taxon>
        <taxon>Gammaproteobacteria</taxon>
        <taxon>Chromatiales</taxon>
        <taxon>Ectothiorhodospiraceae</taxon>
        <taxon>Halorhodospira</taxon>
    </lineage>
</organism>
<keyword evidence="2" id="KW-1185">Reference proteome</keyword>
<dbReference type="Proteomes" id="UP000738126">
    <property type="component" value="Unassembled WGS sequence"/>
</dbReference>
<name>A0ABS1E488_9GAMM</name>
<reference evidence="1 2" key="1">
    <citation type="journal article" date="2020" name="Microorganisms">
        <title>Osmotic Adaptation and Compatible Solute Biosynthesis of Phototrophic Bacteria as Revealed from Genome Analyses.</title>
        <authorList>
            <person name="Imhoff J.F."/>
            <person name="Rahn T."/>
            <person name="Kunzel S."/>
            <person name="Keller A."/>
            <person name="Neulinger S.C."/>
        </authorList>
    </citation>
    <scope>NUCLEOTIDE SEQUENCE [LARGE SCALE GENOMIC DNA]</scope>
    <source>
        <strain evidence="1 2">DSM 15116</strain>
    </source>
</reference>
<gene>
    <name evidence="1" type="ORF">CKO13_00815</name>
</gene>
<evidence type="ECO:0000313" key="1">
    <source>
        <dbReference type="EMBL" id="MBK1725590.1"/>
    </source>
</evidence>
<protein>
    <submittedName>
        <fullName evidence="1">Uncharacterized protein</fullName>
    </submittedName>
</protein>
<evidence type="ECO:0000313" key="2">
    <source>
        <dbReference type="Proteomes" id="UP000738126"/>
    </source>
</evidence>
<dbReference type="EMBL" id="NRSH01000004">
    <property type="protein sequence ID" value="MBK1725590.1"/>
    <property type="molecule type" value="Genomic_DNA"/>
</dbReference>
<comment type="caution">
    <text evidence="1">The sequence shown here is derived from an EMBL/GenBank/DDBJ whole genome shotgun (WGS) entry which is preliminary data.</text>
</comment>
<sequence length="87" mass="9703">MTGQERLALRFRAAFTSACIRRPQQRHRNSDWLRRQAFSTQPQCGSRTAASLPAFTAVGSRSVRWMAVAVMRSASGIIVARVLRARG</sequence>